<dbReference type="NCBIfam" id="TIGR00299">
    <property type="entry name" value="nickel pincer cofactor biosynthesis protein LarC"/>
    <property type="match status" value="1"/>
</dbReference>
<organism evidence="3 4">
    <name type="scientific">Bilifractor porci</name>
    <dbReference type="NCBI Taxonomy" id="2606636"/>
    <lineage>
        <taxon>Bacteria</taxon>
        <taxon>Bacillati</taxon>
        <taxon>Bacillota</taxon>
        <taxon>Clostridia</taxon>
        <taxon>Lachnospirales</taxon>
        <taxon>Lachnospiraceae</taxon>
        <taxon>Bilifractor</taxon>
    </lineage>
</organism>
<dbReference type="Pfam" id="PF01969">
    <property type="entry name" value="Ni_insertion"/>
    <property type="match status" value="1"/>
</dbReference>
<dbReference type="AlphaFoldDB" id="A0A7X2TMS8"/>
<dbReference type="Gene3D" id="3.30.70.1380">
    <property type="entry name" value="Transcriptional regulatory protein pf0864 domain like"/>
    <property type="match status" value="1"/>
</dbReference>
<dbReference type="HAMAP" id="MF_01074">
    <property type="entry name" value="LarC"/>
    <property type="match status" value="1"/>
</dbReference>
<keyword evidence="4" id="KW-1185">Reference proteome</keyword>
<evidence type="ECO:0000256" key="2">
    <source>
        <dbReference type="HAMAP-Rule" id="MF_01074"/>
    </source>
</evidence>
<sequence length="423" mass="46629">MKTLYLDCGMGAAGDMLAAALLELLPDKEEFLAELNHAGIPGVTVSCDVSFKCGIKGTHLTVKINGEEESEDMHAHTHDHDHKYEYKHEYSHKHMHEQECLQGSEKPHHHSSMGEIRHMIEELAISEKVKADVLAVYSLIAEAESHTHGVPVTDIHFHEVGTMDAVTDVLAVCMLMNRLSPEKVVVSPVHVGSGYVKCAHGILPVPAPATAYILRDVPIYGGEIKSELCTPTGAALLKHFAIEFGEMPLMQTTAIGYGMGKKDFPVANCVRALLGETKDSGDTIIELSCNLDDMTAEAIGFAEEQFFAAGALDVYTVPIQMKKSRPGVLLSVMCRKKDSDQMIRLIFRHTTTLGVRENISRRYTLSRTVETVETKWGNIRKKISSGYGVTKEKYEYEGLARIAREQNMGLADVTAYLQTQGKS</sequence>
<comment type="function">
    <text evidence="2">Involved in the biosynthesis of a nickel-pincer cofactor ((SCS)Ni(II) pincer complex). Binds Ni(2+), and functions in nickel delivery to pyridinium-3,5-bisthiocarboxylic acid mononucleotide (P2TMN), to form the mature cofactor. Is thus probably required for the activation of nickel-pincer cofactor-dependent enzymes.</text>
</comment>
<gene>
    <name evidence="2 3" type="primary">larC</name>
    <name evidence="3" type="ORF">FYJ60_03980</name>
</gene>
<evidence type="ECO:0000313" key="4">
    <source>
        <dbReference type="Proteomes" id="UP000466864"/>
    </source>
</evidence>
<dbReference type="RefSeq" id="WP_154457277.1">
    <property type="nucleotide sequence ID" value="NZ_VUMV01000002.1"/>
</dbReference>
<dbReference type="GO" id="GO:0016829">
    <property type="term" value="F:lyase activity"/>
    <property type="evidence" value="ECO:0007669"/>
    <property type="project" value="UniProtKB-UniRule"/>
</dbReference>
<dbReference type="GO" id="GO:0051604">
    <property type="term" value="P:protein maturation"/>
    <property type="evidence" value="ECO:0007669"/>
    <property type="project" value="UniProtKB-UniRule"/>
</dbReference>
<dbReference type="GO" id="GO:0016151">
    <property type="term" value="F:nickel cation binding"/>
    <property type="evidence" value="ECO:0007669"/>
    <property type="project" value="UniProtKB-UniRule"/>
</dbReference>
<protein>
    <recommendedName>
        <fullName evidence="2">Pyridinium-3,5-bisthiocarboxylic acid mononucleotide nickel insertion protein</fullName>
        <shortName evidence="2">P2TMN nickel insertion protein</shortName>
        <ecNumber evidence="2">4.99.1.12</ecNumber>
    </recommendedName>
    <alternativeName>
        <fullName evidence="2">Nickel-pincer cofactor biosynthesis protein LarC</fullName>
    </alternativeName>
</protein>
<dbReference type="InterPro" id="IPR002822">
    <property type="entry name" value="Ni_insertion"/>
</dbReference>
<evidence type="ECO:0000256" key="1">
    <source>
        <dbReference type="ARBA" id="ARBA00022596"/>
    </source>
</evidence>
<reference evidence="3 4" key="1">
    <citation type="submission" date="2019-08" db="EMBL/GenBank/DDBJ databases">
        <title>In-depth cultivation of the pig gut microbiome towards novel bacterial diversity and tailored functional studies.</title>
        <authorList>
            <person name="Wylensek D."/>
            <person name="Hitch T.C.A."/>
            <person name="Clavel T."/>
        </authorList>
    </citation>
    <scope>NUCLEOTIDE SEQUENCE [LARGE SCALE GENOMIC DNA]</scope>
    <source>
        <strain evidence="3 4">Oil+RF-744-WCA-WT-13</strain>
    </source>
</reference>
<comment type="catalytic activity">
    <reaction evidence="2">
        <text>Ni(II)-pyridinium-3,5-bisthiocarboxylate mononucleotide = pyridinium-3,5-bisthiocarboxylate mononucleotide + Ni(2+)</text>
        <dbReference type="Rhea" id="RHEA:54784"/>
        <dbReference type="ChEBI" id="CHEBI:49786"/>
        <dbReference type="ChEBI" id="CHEBI:137372"/>
        <dbReference type="ChEBI" id="CHEBI:137373"/>
        <dbReference type="EC" id="4.99.1.12"/>
    </reaction>
</comment>
<dbReference type="EMBL" id="VUMV01000002">
    <property type="protein sequence ID" value="MST81472.1"/>
    <property type="molecule type" value="Genomic_DNA"/>
</dbReference>
<dbReference type="PANTHER" id="PTHR36566">
    <property type="entry name" value="NICKEL INSERTION PROTEIN-RELATED"/>
    <property type="match status" value="1"/>
</dbReference>
<keyword evidence="2" id="KW-0456">Lyase</keyword>
<accession>A0A7X2TMS8</accession>
<name>A0A7X2TMS8_9FIRM</name>
<comment type="similarity">
    <text evidence="2">Belongs to the LarC family.</text>
</comment>
<proteinExistence type="inferred from homology"/>
<keyword evidence="1 2" id="KW-0533">Nickel</keyword>
<dbReference type="EC" id="4.99.1.12" evidence="2"/>
<evidence type="ECO:0000313" key="3">
    <source>
        <dbReference type="EMBL" id="MST81472.1"/>
    </source>
</evidence>
<dbReference type="PANTHER" id="PTHR36566:SF1">
    <property type="entry name" value="PYRIDINIUM-3,5-BISTHIOCARBOXYLIC ACID MONONUCLEOTIDE NICKEL INSERTION PROTEIN"/>
    <property type="match status" value="1"/>
</dbReference>
<dbReference type="Proteomes" id="UP000466864">
    <property type="component" value="Unassembled WGS sequence"/>
</dbReference>
<comment type="caution">
    <text evidence="3">The sequence shown here is derived from an EMBL/GenBank/DDBJ whole genome shotgun (WGS) entry which is preliminary data.</text>
</comment>